<feature type="domain" description="DNA replication/recombination mediator RecO N-terminal" evidence="8">
    <location>
        <begin position="3"/>
        <end position="77"/>
    </location>
</feature>
<evidence type="ECO:0000256" key="6">
    <source>
        <dbReference type="ARBA" id="ARBA00033409"/>
    </source>
</evidence>
<protein>
    <recommendedName>
        <fullName evidence="2 7">DNA repair protein RecO</fullName>
    </recommendedName>
    <alternativeName>
        <fullName evidence="6 7">Recombination protein O</fullName>
    </alternativeName>
</protein>
<keyword evidence="5 7" id="KW-0234">DNA repair</keyword>
<comment type="similarity">
    <text evidence="1 7">Belongs to the RecO family.</text>
</comment>
<dbReference type="InterPro" id="IPR012340">
    <property type="entry name" value="NA-bd_OB-fold"/>
</dbReference>
<evidence type="ECO:0000256" key="1">
    <source>
        <dbReference type="ARBA" id="ARBA00007452"/>
    </source>
</evidence>
<dbReference type="NCBIfam" id="TIGR00613">
    <property type="entry name" value="reco"/>
    <property type="match status" value="1"/>
</dbReference>
<evidence type="ECO:0000256" key="5">
    <source>
        <dbReference type="ARBA" id="ARBA00023204"/>
    </source>
</evidence>
<dbReference type="InterPro" id="IPR037278">
    <property type="entry name" value="ARFGAP/RecO"/>
</dbReference>
<dbReference type="PANTHER" id="PTHR33991:SF1">
    <property type="entry name" value="DNA REPAIR PROTEIN RECO"/>
    <property type="match status" value="1"/>
</dbReference>
<dbReference type="Proteomes" id="UP000440004">
    <property type="component" value="Unassembled WGS sequence"/>
</dbReference>
<sequence length="244" mass="28115">MEKVSGIIIKRVVLNDNDIIVTIFTKEKGKIQAIAKGAKKTKSQFIGTTQLFCYCNFVYFPGKTFAHINQTELIESFYKLRNDLSILSAASYLIEILNITHEEGQKDERVLNLLLYSLSLLTDNKDKNVKLVVLAYQLKFMALMGYAPNLKSCSKCLKEYDEYYLSKKSGGIICKKCKQINNFDNTISIEGLIILNTLLYCDLKKVGELQCNLNLLNYLIKLMNEYITYHIDKKIYSYEFLEII</sequence>
<evidence type="ECO:0000256" key="2">
    <source>
        <dbReference type="ARBA" id="ARBA00021310"/>
    </source>
</evidence>
<dbReference type="Pfam" id="PF02565">
    <property type="entry name" value="RecO_C"/>
    <property type="match status" value="1"/>
</dbReference>
<evidence type="ECO:0000313" key="9">
    <source>
        <dbReference type="EMBL" id="MPW27034.1"/>
    </source>
</evidence>
<keyword evidence="10" id="KW-1185">Reference proteome</keyword>
<dbReference type="InterPro" id="IPR003717">
    <property type="entry name" value="RecO"/>
</dbReference>
<dbReference type="GO" id="GO:0006302">
    <property type="term" value="P:double-strand break repair"/>
    <property type="evidence" value="ECO:0007669"/>
    <property type="project" value="TreeGrafter"/>
</dbReference>
<dbReference type="InterPro" id="IPR042242">
    <property type="entry name" value="RecO_C"/>
</dbReference>
<dbReference type="InterPro" id="IPR022572">
    <property type="entry name" value="DNA_rep/recomb_RecO_N"/>
</dbReference>
<reference evidence="9 10" key="1">
    <citation type="submission" date="2019-10" db="EMBL/GenBank/DDBJ databases">
        <title>Alkalibaculum tamaniensis sp.nov., a new alkaliphilic acetogen, isolated on methoxylated aromatics from a mud volcano.</title>
        <authorList>
            <person name="Khomyakova M.A."/>
            <person name="Merkel A.Y."/>
            <person name="Bonch-Osmolovskaya E.A."/>
            <person name="Slobodkin A.I."/>
        </authorList>
    </citation>
    <scope>NUCLEOTIDE SEQUENCE [LARGE SCALE GENOMIC DNA]</scope>
    <source>
        <strain evidence="9 10">M08DMB</strain>
    </source>
</reference>
<accession>A0A6A7KC80</accession>
<evidence type="ECO:0000256" key="3">
    <source>
        <dbReference type="ARBA" id="ARBA00022763"/>
    </source>
</evidence>
<organism evidence="9 10">
    <name type="scientific">Alkalibaculum sporogenes</name>
    <dbReference type="NCBI Taxonomy" id="2655001"/>
    <lineage>
        <taxon>Bacteria</taxon>
        <taxon>Bacillati</taxon>
        <taxon>Bacillota</taxon>
        <taxon>Clostridia</taxon>
        <taxon>Eubacteriales</taxon>
        <taxon>Eubacteriaceae</taxon>
        <taxon>Alkalibaculum</taxon>
    </lineage>
</organism>
<evidence type="ECO:0000256" key="4">
    <source>
        <dbReference type="ARBA" id="ARBA00023172"/>
    </source>
</evidence>
<dbReference type="Gene3D" id="1.20.1440.120">
    <property type="entry name" value="Recombination protein O, C-terminal domain"/>
    <property type="match status" value="1"/>
</dbReference>
<dbReference type="GO" id="GO:0006310">
    <property type="term" value="P:DNA recombination"/>
    <property type="evidence" value="ECO:0007669"/>
    <property type="project" value="UniProtKB-UniRule"/>
</dbReference>
<dbReference type="EMBL" id="WHNX01000036">
    <property type="protein sequence ID" value="MPW27034.1"/>
    <property type="molecule type" value="Genomic_DNA"/>
</dbReference>
<evidence type="ECO:0000256" key="7">
    <source>
        <dbReference type="HAMAP-Rule" id="MF_00201"/>
    </source>
</evidence>
<dbReference type="PANTHER" id="PTHR33991">
    <property type="entry name" value="DNA REPAIR PROTEIN RECO"/>
    <property type="match status" value="1"/>
</dbReference>
<gene>
    <name evidence="7 9" type="primary">recO</name>
    <name evidence="9" type="ORF">GC105_14715</name>
</gene>
<comment type="function">
    <text evidence="7">Involved in DNA repair and RecF pathway recombination.</text>
</comment>
<keyword evidence="3 7" id="KW-0227">DNA damage</keyword>
<dbReference type="RefSeq" id="WP_152806364.1">
    <property type="nucleotide sequence ID" value="NZ_WHNX01000036.1"/>
</dbReference>
<evidence type="ECO:0000313" key="10">
    <source>
        <dbReference type="Proteomes" id="UP000440004"/>
    </source>
</evidence>
<keyword evidence="4 7" id="KW-0233">DNA recombination</keyword>
<dbReference type="SUPFAM" id="SSF50249">
    <property type="entry name" value="Nucleic acid-binding proteins"/>
    <property type="match status" value="1"/>
</dbReference>
<proteinExistence type="inferred from homology"/>
<dbReference type="AlphaFoldDB" id="A0A6A7KC80"/>
<dbReference type="Pfam" id="PF11967">
    <property type="entry name" value="RecO_N"/>
    <property type="match status" value="1"/>
</dbReference>
<dbReference type="HAMAP" id="MF_00201">
    <property type="entry name" value="RecO"/>
    <property type="match status" value="1"/>
</dbReference>
<evidence type="ECO:0000259" key="8">
    <source>
        <dbReference type="Pfam" id="PF11967"/>
    </source>
</evidence>
<comment type="caution">
    <text evidence="9">The sequence shown here is derived from an EMBL/GenBank/DDBJ whole genome shotgun (WGS) entry which is preliminary data.</text>
</comment>
<dbReference type="Gene3D" id="2.40.50.140">
    <property type="entry name" value="Nucleic acid-binding proteins"/>
    <property type="match status" value="1"/>
</dbReference>
<dbReference type="SUPFAM" id="SSF57863">
    <property type="entry name" value="ArfGap/RecO-like zinc finger"/>
    <property type="match status" value="1"/>
</dbReference>
<dbReference type="GO" id="GO:0043590">
    <property type="term" value="C:bacterial nucleoid"/>
    <property type="evidence" value="ECO:0007669"/>
    <property type="project" value="TreeGrafter"/>
</dbReference>
<name>A0A6A7KC80_9FIRM</name>